<dbReference type="Proteomes" id="UP000269793">
    <property type="component" value="Chromosome I"/>
</dbReference>
<sequence>MAMLNTVGSVLASGKNESFKLQYRVVAQDSLASAMMLGLANEDTAFIFDKVENNKKKTASGRPTWASLVQLSDYSVRGIDATTNPFCAAGTTLGNGSYIVAGGNSAISYGGINVKNSDGSMNLNGPAPPYNDMDGRRVVRMMQPNADSSKLKWIDDFDSPNQMDSPRWYPAIEGLADGSVVMIGGATSGGFINRNYPNVDPVYATSSSNPKAGVWDQGGANPSYEFWPRDNKPKPAVHDFMVKTSGLNMYAHTYLLPSGRIFMQANYSTTIWDWTKDKFHDLPDMPDRIVRVYPASGATAMLPLTPKNKYTPTILFCGGFNNATDEEWGDFTAPRVNMFERAGSDDCSSITPEDADGRIKKNVGYVREEKLPEPRSMGQFIHLPTGQMVIVNGASRGVAGYGNTTWNTVKDMNGNTVHLEGMSQMPTYRPVLYDPERPQGKRLEYANYGSSKIARLYHSSAILVPDGSVLVAGSNPHMDVSYLPPNDQLDTKYEAFNTTYALEQWYPSYYFERRPEPMGMPEVIKYGGDSFNITVDAHYMNPNKNANAMANNTKIMVIRPGFSTHAVNFGQRSLQLENSYVVNKNGSVTFIVNPMPSNMNIFVPGPALLFVTVNGIPSKGKYVFLGGKDLGSVPFDLKAGFTPAPLPDPVLNPHFTNEAAPYGTTYDSDEQNGMSGGAIAGTVIGVILGVAVLAGLAFYVWRAKRNDDNEANYAAVRHPHASHGSQMTGPEANAGAWTRPPPLSDSSKFPLMQPNDSAISLSDASAVTPLSSDVHKTHPLSITGSHPASASTSGASAERYNMFFAAQDSGIMTPVNSQGSHLYHNMPSSSRGPILMPEQPHWNDIPRQLHGPRSMPRSNLQQHLSMAREGSMPSHQ</sequence>
<evidence type="ECO:0008006" key="8">
    <source>
        <dbReference type="Google" id="ProtNLM"/>
    </source>
</evidence>
<dbReference type="AlphaFoldDB" id="A0A3G2S0B0"/>
<keyword evidence="7" id="KW-1185">Reference proteome</keyword>
<dbReference type="PANTHER" id="PTHR32208:SF21">
    <property type="entry name" value="LOW QUALITY PROTEIN: ALDEHYDE OXIDASE GLOX-LIKE"/>
    <property type="match status" value="1"/>
</dbReference>
<dbReference type="Pfam" id="PF09118">
    <property type="entry name" value="GO-like_E_set"/>
    <property type="match status" value="1"/>
</dbReference>
<dbReference type="InterPro" id="IPR009880">
    <property type="entry name" value="Glyoxal_oxidase_N"/>
</dbReference>
<reference evidence="6 7" key="1">
    <citation type="submission" date="2018-10" db="EMBL/GenBank/DDBJ databases">
        <title>Complete genome sequence of Malassezia restricta CBS 7877.</title>
        <authorList>
            <person name="Morand S.C."/>
            <person name="Bertignac M."/>
            <person name="Iltis A."/>
            <person name="Kolder I."/>
            <person name="Pirovano W."/>
            <person name="Jourdain R."/>
            <person name="Clavaud C."/>
        </authorList>
    </citation>
    <scope>NUCLEOTIDE SEQUENCE [LARGE SCALE GENOMIC DNA]</scope>
    <source>
        <strain evidence="6 7">CBS 7877</strain>
    </source>
</reference>
<evidence type="ECO:0000256" key="1">
    <source>
        <dbReference type="ARBA" id="ARBA00022729"/>
    </source>
</evidence>
<feature type="domain" description="Galactose oxidase-like Early set" evidence="5">
    <location>
        <begin position="514"/>
        <end position="623"/>
    </location>
</feature>
<dbReference type="SUPFAM" id="SSF50965">
    <property type="entry name" value="Galactose oxidase, central domain"/>
    <property type="match status" value="1"/>
</dbReference>
<keyword evidence="1" id="KW-0732">Signal</keyword>
<dbReference type="InterPro" id="IPR011043">
    <property type="entry name" value="Gal_Oxase/kelch_b-propeller"/>
</dbReference>
<dbReference type="EMBL" id="CP033148">
    <property type="protein sequence ID" value="AYO41394.1"/>
    <property type="molecule type" value="Genomic_DNA"/>
</dbReference>
<gene>
    <name evidence="6" type="ORF">DNF11_0444</name>
</gene>
<dbReference type="Pfam" id="PF07250">
    <property type="entry name" value="Glyoxal_oxid_N"/>
    <property type="match status" value="1"/>
</dbReference>
<feature type="region of interest" description="Disordered" evidence="2">
    <location>
        <begin position="846"/>
        <end position="876"/>
    </location>
</feature>
<feature type="transmembrane region" description="Helical" evidence="3">
    <location>
        <begin position="678"/>
        <end position="701"/>
    </location>
</feature>
<evidence type="ECO:0000256" key="2">
    <source>
        <dbReference type="SAM" id="MobiDB-lite"/>
    </source>
</evidence>
<feature type="region of interest" description="Disordered" evidence="2">
    <location>
        <begin position="719"/>
        <end position="755"/>
    </location>
</feature>
<dbReference type="CDD" id="cd02851">
    <property type="entry name" value="E_set_GO_C"/>
    <property type="match status" value="1"/>
</dbReference>
<evidence type="ECO:0000313" key="6">
    <source>
        <dbReference type="EMBL" id="AYO41394.1"/>
    </source>
</evidence>
<dbReference type="InterPro" id="IPR013783">
    <property type="entry name" value="Ig-like_fold"/>
</dbReference>
<protein>
    <recommendedName>
        <fullName evidence="8">Galactose oxidase</fullName>
    </recommendedName>
</protein>
<keyword evidence="3" id="KW-0472">Membrane</keyword>
<keyword evidence="3" id="KW-1133">Transmembrane helix</keyword>
<dbReference type="PANTHER" id="PTHR32208">
    <property type="entry name" value="SECRETED PROTEIN-RELATED"/>
    <property type="match status" value="1"/>
</dbReference>
<dbReference type="InterPro" id="IPR015202">
    <property type="entry name" value="GO-like_E_set"/>
</dbReference>
<accession>A0A3G2S0B0</accession>
<dbReference type="OrthoDB" id="2019572at2759"/>
<dbReference type="InterPro" id="IPR014756">
    <property type="entry name" value="Ig_E-set"/>
</dbReference>
<evidence type="ECO:0000313" key="7">
    <source>
        <dbReference type="Proteomes" id="UP000269793"/>
    </source>
</evidence>
<feature type="domain" description="Glyoxal oxidase N-terminal" evidence="4">
    <location>
        <begin position="203"/>
        <end position="500"/>
    </location>
</feature>
<proteinExistence type="predicted"/>
<dbReference type="STRING" id="425264.A0A3G2S0B0"/>
<organism evidence="6 7">
    <name type="scientific">Malassezia restricta (strain ATCC 96810 / NBRC 103918 / CBS 7877)</name>
    <name type="common">Seborrheic dermatitis infection agent</name>
    <dbReference type="NCBI Taxonomy" id="425264"/>
    <lineage>
        <taxon>Eukaryota</taxon>
        <taxon>Fungi</taxon>
        <taxon>Dikarya</taxon>
        <taxon>Basidiomycota</taxon>
        <taxon>Ustilaginomycotina</taxon>
        <taxon>Malasseziomycetes</taxon>
        <taxon>Malasseziales</taxon>
        <taxon>Malasseziaceae</taxon>
        <taxon>Malassezia</taxon>
    </lineage>
</organism>
<dbReference type="Gene3D" id="2.130.10.80">
    <property type="entry name" value="Galactose oxidase/kelch, beta-propeller"/>
    <property type="match status" value="1"/>
</dbReference>
<evidence type="ECO:0000256" key="3">
    <source>
        <dbReference type="SAM" id="Phobius"/>
    </source>
</evidence>
<evidence type="ECO:0000259" key="4">
    <source>
        <dbReference type="Pfam" id="PF07250"/>
    </source>
</evidence>
<dbReference type="Gene3D" id="2.60.40.10">
    <property type="entry name" value="Immunoglobulins"/>
    <property type="match status" value="1"/>
</dbReference>
<evidence type="ECO:0000259" key="5">
    <source>
        <dbReference type="Pfam" id="PF09118"/>
    </source>
</evidence>
<dbReference type="InterPro" id="IPR037293">
    <property type="entry name" value="Gal_Oxidase_central_sf"/>
</dbReference>
<dbReference type="SUPFAM" id="SSF81296">
    <property type="entry name" value="E set domains"/>
    <property type="match status" value="1"/>
</dbReference>
<keyword evidence="3" id="KW-0812">Transmembrane</keyword>
<name>A0A3G2S0B0_MALR7</name>
<dbReference type="VEuPathDB" id="FungiDB:DNF11_0444"/>